<feature type="domain" description="HTH cro/C1-type" evidence="1">
    <location>
        <begin position="2"/>
        <end position="56"/>
    </location>
</feature>
<dbReference type="InterPro" id="IPR010982">
    <property type="entry name" value="Lambda_DNA-bd_dom_sf"/>
</dbReference>
<dbReference type="EMBL" id="JAXCEH010000040">
    <property type="protein sequence ID" value="MFA1559101.1"/>
    <property type="molecule type" value="Genomic_DNA"/>
</dbReference>
<dbReference type="InterPro" id="IPR043917">
    <property type="entry name" value="DUF5753"/>
</dbReference>
<name>A0ABV4R855_9ACTN</name>
<dbReference type="CDD" id="cd00093">
    <property type="entry name" value="HTH_XRE"/>
    <property type="match status" value="1"/>
</dbReference>
<evidence type="ECO:0000313" key="3">
    <source>
        <dbReference type="Proteomes" id="UP001569904"/>
    </source>
</evidence>
<organism evidence="2 3">
    <name type="scientific">Actinomadura chokoriensis</name>
    <dbReference type="NCBI Taxonomy" id="454156"/>
    <lineage>
        <taxon>Bacteria</taxon>
        <taxon>Bacillati</taxon>
        <taxon>Actinomycetota</taxon>
        <taxon>Actinomycetes</taxon>
        <taxon>Streptosporangiales</taxon>
        <taxon>Thermomonosporaceae</taxon>
        <taxon>Actinomadura</taxon>
    </lineage>
</organism>
<proteinExistence type="predicted"/>
<dbReference type="Pfam" id="PF19054">
    <property type="entry name" value="DUF5753"/>
    <property type="match status" value="1"/>
</dbReference>
<dbReference type="Proteomes" id="UP001569904">
    <property type="component" value="Unassembled WGS sequence"/>
</dbReference>
<evidence type="ECO:0000313" key="2">
    <source>
        <dbReference type="EMBL" id="MFA1559101.1"/>
    </source>
</evidence>
<gene>
    <name evidence="2" type="ORF">SM436_35870</name>
</gene>
<dbReference type="Gene3D" id="1.10.260.40">
    <property type="entry name" value="lambda repressor-like DNA-binding domains"/>
    <property type="match status" value="1"/>
</dbReference>
<reference evidence="2 3" key="1">
    <citation type="submission" date="2023-11" db="EMBL/GenBank/DDBJ databases">
        <title>Actinomadura monticuli sp. nov., isolated from volcanic ash.</title>
        <authorList>
            <person name="Lee S.D."/>
            <person name="Yang H."/>
            <person name="Kim I.S."/>
        </authorList>
    </citation>
    <scope>NUCLEOTIDE SEQUENCE [LARGE SCALE GENOMIC DNA]</scope>
    <source>
        <strain evidence="2 3">DSM 45346</strain>
    </source>
</reference>
<dbReference type="InterPro" id="IPR001387">
    <property type="entry name" value="Cro/C1-type_HTH"/>
</dbReference>
<evidence type="ECO:0000259" key="1">
    <source>
        <dbReference type="PROSITE" id="PS50943"/>
    </source>
</evidence>
<protein>
    <submittedName>
        <fullName evidence="2">Helix-turn-helix transcriptional regulator</fullName>
    </submittedName>
</protein>
<dbReference type="RefSeq" id="WP_371946116.1">
    <property type="nucleotide sequence ID" value="NZ_JAXCEH010000040.1"/>
</dbReference>
<dbReference type="PROSITE" id="PS50943">
    <property type="entry name" value="HTH_CROC1"/>
    <property type="match status" value="1"/>
</dbReference>
<dbReference type="Pfam" id="PF13560">
    <property type="entry name" value="HTH_31"/>
    <property type="match status" value="1"/>
</dbReference>
<keyword evidence="3" id="KW-1185">Reference proteome</keyword>
<dbReference type="SMART" id="SM00530">
    <property type="entry name" value="HTH_XRE"/>
    <property type="match status" value="1"/>
</dbReference>
<comment type="caution">
    <text evidence="2">The sequence shown here is derived from an EMBL/GenBank/DDBJ whole genome shotgun (WGS) entry which is preliminary data.</text>
</comment>
<sequence length="258" mass="28776">MLRAYREAAGLSRPQLAQALGCQPGWIEKLETAQKPPSEQSADDLDVFFKTSARAFWHMWREIKREGKHLAAPPGFSRYAEIETGCVAMRSFEASTVPGLLQTPAYARAVMSSGLPLDALEDRVSARMARQELLTRDNAPRMWFVLDESALRRPVGGPKVMDEQLTKLVETATTNPRIEIRALPFTSVTYAALDGSFKVLSLPGGVDLAYHEAPEISHLIEDGTTVAEYRVRFDLVMGESLPTHESHEMIKRIQEGYT</sequence>
<dbReference type="SUPFAM" id="SSF47413">
    <property type="entry name" value="lambda repressor-like DNA-binding domains"/>
    <property type="match status" value="1"/>
</dbReference>
<accession>A0ABV4R855</accession>